<keyword evidence="2 3" id="KW-0732">Signal</keyword>
<comment type="similarity">
    <text evidence="1">Belongs to the phosphate/phosphite/phosphonate binding protein family.</text>
</comment>
<dbReference type="PANTHER" id="PTHR35841">
    <property type="entry name" value="PHOSPHONATES-BINDING PERIPLASMIC PROTEIN"/>
    <property type="match status" value="1"/>
</dbReference>
<dbReference type="RefSeq" id="WP_142607185.1">
    <property type="nucleotide sequence ID" value="NZ_VDGG01000016.1"/>
</dbReference>
<dbReference type="CDD" id="cd01071">
    <property type="entry name" value="PBP2_PhnD_like"/>
    <property type="match status" value="1"/>
</dbReference>
<dbReference type="InterPro" id="IPR005770">
    <property type="entry name" value="PhnD"/>
</dbReference>
<reference evidence="4 5" key="1">
    <citation type="submission" date="2019-05" db="EMBL/GenBank/DDBJ databases">
        <title>Psychrobacillus vulpis sp. nov., a new species isolated from feces of a red fox that inhabits in The Tablas de Daimiel Natural Park, Albacete, Spain.</title>
        <authorList>
            <person name="Rodriguez M."/>
            <person name="Reina J.C."/>
            <person name="Bejar V."/>
            <person name="Llamas I."/>
        </authorList>
    </citation>
    <scope>NUCLEOTIDE SEQUENCE [LARGE SCALE GENOMIC DNA]</scope>
    <source>
        <strain evidence="4 5">NHI-2</strain>
    </source>
</reference>
<dbReference type="NCBIfam" id="TIGR01098">
    <property type="entry name" value="3A0109s03R"/>
    <property type="match status" value="1"/>
</dbReference>
<feature type="signal peptide" evidence="3">
    <location>
        <begin position="1"/>
        <end position="23"/>
    </location>
</feature>
<gene>
    <name evidence="4" type="ORF">FG383_09545</name>
</gene>
<name>A0A544TCZ5_9BACI</name>
<dbReference type="PANTHER" id="PTHR35841:SF1">
    <property type="entry name" value="PHOSPHONATES-BINDING PERIPLASMIC PROTEIN"/>
    <property type="match status" value="1"/>
</dbReference>
<protein>
    <submittedName>
        <fullName evidence="4">Phosphate/phosphite/phosphonate ABC transporter substrate-binding protein</fullName>
    </submittedName>
</protein>
<dbReference type="PROSITE" id="PS51257">
    <property type="entry name" value="PROKAR_LIPOPROTEIN"/>
    <property type="match status" value="1"/>
</dbReference>
<proteinExistence type="inferred from homology"/>
<dbReference type="SUPFAM" id="SSF53850">
    <property type="entry name" value="Periplasmic binding protein-like II"/>
    <property type="match status" value="1"/>
</dbReference>
<evidence type="ECO:0000313" key="4">
    <source>
        <dbReference type="EMBL" id="TQR15337.1"/>
    </source>
</evidence>
<dbReference type="GO" id="GO:0055085">
    <property type="term" value="P:transmembrane transport"/>
    <property type="evidence" value="ECO:0007669"/>
    <property type="project" value="InterPro"/>
</dbReference>
<feature type="chain" id="PRO_5022053694" evidence="3">
    <location>
        <begin position="24"/>
        <end position="296"/>
    </location>
</feature>
<dbReference type="GO" id="GO:0043190">
    <property type="term" value="C:ATP-binding cassette (ABC) transporter complex"/>
    <property type="evidence" value="ECO:0007669"/>
    <property type="project" value="InterPro"/>
</dbReference>
<dbReference type="Gene3D" id="3.40.190.10">
    <property type="entry name" value="Periplasmic binding protein-like II"/>
    <property type="match status" value="2"/>
</dbReference>
<dbReference type="Proteomes" id="UP000318937">
    <property type="component" value="Unassembled WGS sequence"/>
</dbReference>
<sequence>MNSRKFVCLLSIFLVSLLLTSCATTPKKLTIGMIPVKDAIEMEKEFEPIRLYLEEQLGMPIEVDTADSYVSLIEEMKNETIDIGWYGAFSYIAAESEMELTPLVVQQRKDTGIYYNSLIITPKNSGISTIEELEGKKFAFVDSGSTSGFVLPYALLKSRNIAYETFFSEIEYAGSHDQVLANILHHEVDAGAISSVQYGNLIEKGIVKPDDMTVIWKSENIPGSPYVARSELDEEIQEGFTEAMLALHTKEPDVLNSYDNTVEKYIEVDKKYYNPIKNIATILGKEYMYEYFLKGE</sequence>
<comment type="caution">
    <text evidence="4">The sequence shown here is derived from an EMBL/GenBank/DDBJ whole genome shotgun (WGS) entry which is preliminary data.</text>
</comment>
<evidence type="ECO:0000256" key="3">
    <source>
        <dbReference type="SAM" id="SignalP"/>
    </source>
</evidence>
<evidence type="ECO:0000313" key="5">
    <source>
        <dbReference type="Proteomes" id="UP000318937"/>
    </source>
</evidence>
<accession>A0A544TCZ5</accession>
<organism evidence="4 5">
    <name type="scientific">Psychrobacillus soli</name>
    <dbReference type="NCBI Taxonomy" id="1543965"/>
    <lineage>
        <taxon>Bacteria</taxon>
        <taxon>Bacillati</taxon>
        <taxon>Bacillota</taxon>
        <taxon>Bacilli</taxon>
        <taxon>Bacillales</taxon>
        <taxon>Bacillaceae</taxon>
        <taxon>Psychrobacillus</taxon>
    </lineage>
</organism>
<dbReference type="Pfam" id="PF12974">
    <property type="entry name" value="Phosphonate-bd"/>
    <property type="match status" value="1"/>
</dbReference>
<dbReference type="OrthoDB" id="9776786at2"/>
<evidence type="ECO:0000256" key="2">
    <source>
        <dbReference type="ARBA" id="ARBA00022729"/>
    </source>
</evidence>
<dbReference type="AlphaFoldDB" id="A0A544TCZ5"/>
<dbReference type="EMBL" id="VDGG01000016">
    <property type="protein sequence ID" value="TQR15337.1"/>
    <property type="molecule type" value="Genomic_DNA"/>
</dbReference>
<keyword evidence="5" id="KW-1185">Reference proteome</keyword>
<evidence type="ECO:0000256" key="1">
    <source>
        <dbReference type="ARBA" id="ARBA00007162"/>
    </source>
</evidence>